<dbReference type="EMBL" id="CAJFCJ010000006">
    <property type="protein sequence ID" value="CAD5116396.1"/>
    <property type="molecule type" value="Genomic_DNA"/>
</dbReference>
<evidence type="ECO:0000256" key="5">
    <source>
        <dbReference type="ARBA" id="ARBA00023212"/>
    </source>
</evidence>
<dbReference type="Proteomes" id="UP000549394">
    <property type="component" value="Unassembled WGS sequence"/>
</dbReference>
<dbReference type="InterPro" id="IPR042241">
    <property type="entry name" value="GCP_C_sf"/>
</dbReference>
<name>A0A7I8VJJ4_9ANNE</name>
<dbReference type="GO" id="GO:0000278">
    <property type="term" value="P:mitotic cell cycle"/>
    <property type="evidence" value="ECO:0007669"/>
    <property type="project" value="TreeGrafter"/>
</dbReference>
<dbReference type="GO" id="GO:0051011">
    <property type="term" value="F:microtubule minus-end binding"/>
    <property type="evidence" value="ECO:0007669"/>
    <property type="project" value="TreeGrafter"/>
</dbReference>
<dbReference type="GO" id="GO:0005874">
    <property type="term" value="C:microtubule"/>
    <property type="evidence" value="ECO:0007669"/>
    <property type="project" value="UniProtKB-KW"/>
</dbReference>
<dbReference type="GO" id="GO:0000922">
    <property type="term" value="C:spindle pole"/>
    <property type="evidence" value="ECO:0007669"/>
    <property type="project" value="InterPro"/>
</dbReference>
<comment type="subcellular location">
    <subcellularLocation>
        <location evidence="1 6">Cytoplasm</location>
        <location evidence="1 6">Cytoskeleton</location>
        <location evidence="1 6">Microtubule organizing center</location>
    </subcellularLocation>
</comment>
<accession>A0A7I8VJJ4</accession>
<evidence type="ECO:0000313" key="10">
    <source>
        <dbReference type="Proteomes" id="UP000549394"/>
    </source>
</evidence>
<dbReference type="PANTHER" id="PTHR19302">
    <property type="entry name" value="GAMMA TUBULIN COMPLEX PROTEIN"/>
    <property type="match status" value="1"/>
</dbReference>
<dbReference type="Pfam" id="PF17681">
    <property type="entry name" value="GCP_N_terminal"/>
    <property type="match status" value="1"/>
</dbReference>
<organism evidence="9 10">
    <name type="scientific">Dimorphilus gyrociliatus</name>
    <dbReference type="NCBI Taxonomy" id="2664684"/>
    <lineage>
        <taxon>Eukaryota</taxon>
        <taxon>Metazoa</taxon>
        <taxon>Spiralia</taxon>
        <taxon>Lophotrochozoa</taxon>
        <taxon>Annelida</taxon>
        <taxon>Polychaeta</taxon>
        <taxon>Polychaeta incertae sedis</taxon>
        <taxon>Dinophilidae</taxon>
        <taxon>Dimorphilus</taxon>
    </lineage>
</organism>
<dbReference type="InterPro" id="IPR041470">
    <property type="entry name" value="GCP_N"/>
</dbReference>
<keyword evidence="3 6" id="KW-0963">Cytoplasm</keyword>
<dbReference type="GO" id="GO:0043015">
    <property type="term" value="F:gamma-tubulin binding"/>
    <property type="evidence" value="ECO:0007669"/>
    <property type="project" value="InterPro"/>
</dbReference>
<evidence type="ECO:0000256" key="6">
    <source>
        <dbReference type="RuleBase" id="RU363050"/>
    </source>
</evidence>
<protein>
    <recommendedName>
        <fullName evidence="6">Gamma-tubulin complex component</fullName>
    </recommendedName>
</protein>
<proteinExistence type="inferred from homology"/>
<keyword evidence="4 6" id="KW-0493">Microtubule</keyword>
<keyword evidence="10" id="KW-1185">Reference proteome</keyword>
<evidence type="ECO:0000259" key="7">
    <source>
        <dbReference type="Pfam" id="PF04130"/>
    </source>
</evidence>
<dbReference type="GO" id="GO:0031122">
    <property type="term" value="P:cytoplasmic microtubule organization"/>
    <property type="evidence" value="ECO:0007669"/>
    <property type="project" value="TreeGrafter"/>
</dbReference>
<feature type="domain" description="Gamma tubulin complex component C-terminal" evidence="7">
    <location>
        <begin position="343"/>
        <end position="638"/>
    </location>
</feature>
<sequence>MLHELLFALNGKIGGVFVQNEKKEVKIIKDLPFLQPSEAVLADRLCQLATYYIKFLNLIKTRTSLVDNEENTGIYIRSFYASLDKILQPYRDALVILEEKLYKDPHISAAAFQAELEDYQLIFPALSNVIDQIEEQNERGCQILSVLSSAANIGSPTIRRYMIQMLQICHCVFYRQLAAWLLHGLLIDPYNEFFIQKRQENEDEEKDEEEEPEFEERIVIRGISGTELKKILHTAFSHNEEMIRKKEYGLHMNMLPIYIPKRVAEKVLFVGESIQMFEQDRSLSDLPELRNILEDKEENFTKLLNSLAEEEEFNLRKFEGFVNEVRTYVAEHLWKLIVQKSNLIGRLRRIKEFYLFGRGELFLTFIHENFNAFSSPPTGSSKHDVNLALQQATRSVLLDDDQLEKFRLTIDQQKTNYASELTAIDELEANCIWNSLNLEHTVEWPLHIVLTPTVITRYNMIFKFLLRVRRVQTALHSCWVDSMDTKSLPDQFCNNTRWWLRNHMNFIVNNLQFYLQVDVIEWEFSELLEKINKTMDFEHVSVAHDAFVTSLLTKSFLLTKPISNCIRTILDLCLAYTKLIKKSGEFVTDSDNEFLSSITKSFERQTKILVQILSDVRNHGSSPHIRQLLLRIDYNRFFSSAK</sequence>
<dbReference type="GO" id="GO:0051225">
    <property type="term" value="P:spindle assembly"/>
    <property type="evidence" value="ECO:0007669"/>
    <property type="project" value="TreeGrafter"/>
</dbReference>
<evidence type="ECO:0000256" key="2">
    <source>
        <dbReference type="ARBA" id="ARBA00010337"/>
    </source>
</evidence>
<dbReference type="Pfam" id="PF04130">
    <property type="entry name" value="GCP_C_terminal"/>
    <property type="match status" value="1"/>
</dbReference>
<reference evidence="9 10" key="1">
    <citation type="submission" date="2020-08" db="EMBL/GenBank/DDBJ databases">
        <authorList>
            <person name="Hejnol A."/>
        </authorList>
    </citation>
    <scope>NUCLEOTIDE SEQUENCE [LARGE SCALE GENOMIC DNA]</scope>
</reference>
<feature type="domain" description="Gamma tubulin complex component protein N-terminal" evidence="8">
    <location>
        <begin position="2"/>
        <end position="340"/>
    </location>
</feature>
<evidence type="ECO:0000256" key="1">
    <source>
        <dbReference type="ARBA" id="ARBA00004267"/>
    </source>
</evidence>
<dbReference type="GO" id="GO:0000930">
    <property type="term" value="C:gamma-tubulin complex"/>
    <property type="evidence" value="ECO:0007669"/>
    <property type="project" value="TreeGrafter"/>
</dbReference>
<evidence type="ECO:0000256" key="3">
    <source>
        <dbReference type="ARBA" id="ARBA00022490"/>
    </source>
</evidence>
<evidence type="ECO:0000256" key="4">
    <source>
        <dbReference type="ARBA" id="ARBA00022701"/>
    </source>
</evidence>
<dbReference type="GO" id="GO:0051321">
    <property type="term" value="P:meiotic cell cycle"/>
    <property type="evidence" value="ECO:0007669"/>
    <property type="project" value="TreeGrafter"/>
</dbReference>
<comment type="similarity">
    <text evidence="2 6">Belongs to the TUBGCP family.</text>
</comment>
<dbReference type="OrthoDB" id="78652at2759"/>
<gene>
    <name evidence="9" type="ORF">DGYR_LOCUS5033</name>
</gene>
<comment type="caution">
    <text evidence="9">The sequence shown here is derived from an EMBL/GenBank/DDBJ whole genome shotgun (WGS) entry which is preliminary data.</text>
</comment>
<dbReference type="PANTHER" id="PTHR19302:SF27">
    <property type="entry name" value="GAMMA-TUBULIN COMPLEX COMPONENT 4"/>
    <property type="match status" value="1"/>
</dbReference>
<keyword evidence="5 6" id="KW-0206">Cytoskeleton</keyword>
<evidence type="ECO:0000313" key="9">
    <source>
        <dbReference type="EMBL" id="CAD5116396.1"/>
    </source>
</evidence>
<dbReference type="AlphaFoldDB" id="A0A7I8VJJ4"/>
<dbReference type="InterPro" id="IPR007259">
    <property type="entry name" value="GCP"/>
</dbReference>
<dbReference type="InterPro" id="IPR040457">
    <property type="entry name" value="GCP_C"/>
</dbReference>
<dbReference type="Gene3D" id="1.20.120.1900">
    <property type="entry name" value="Gamma-tubulin complex, C-terminal domain"/>
    <property type="match status" value="1"/>
</dbReference>
<evidence type="ECO:0000259" key="8">
    <source>
        <dbReference type="Pfam" id="PF17681"/>
    </source>
</evidence>
<dbReference type="GO" id="GO:0007020">
    <property type="term" value="P:microtubule nucleation"/>
    <property type="evidence" value="ECO:0007669"/>
    <property type="project" value="InterPro"/>
</dbReference>